<dbReference type="EMBL" id="SOML01000004">
    <property type="protein sequence ID" value="TFD96690.1"/>
    <property type="molecule type" value="Genomic_DNA"/>
</dbReference>
<dbReference type="RefSeq" id="WP_134436013.1">
    <property type="nucleotide sequence ID" value="NZ_SOML01000004.1"/>
</dbReference>
<evidence type="ECO:0000313" key="2">
    <source>
        <dbReference type="Proteomes" id="UP000297861"/>
    </source>
</evidence>
<keyword evidence="2" id="KW-1185">Reference proteome</keyword>
<protein>
    <submittedName>
        <fullName evidence="1">Uncharacterized protein</fullName>
    </submittedName>
</protein>
<gene>
    <name evidence="1" type="ORF">E2605_07675</name>
</gene>
<sequence>MKFRDGKERDPEDCGYLLLDQKEVDVILNKKKDSPDYKQTFERVQEFANQKPIVFLYRIKLKDLDIGEGFYTEDINYVCRRIE</sequence>
<comment type="caution">
    <text evidence="1">The sequence shown here is derived from an EMBL/GenBank/DDBJ whole genome shotgun (WGS) entry which is preliminary data.</text>
</comment>
<dbReference type="AlphaFoldDB" id="A0A4Y8L6K2"/>
<organism evidence="1 2">
    <name type="scientific">Dysgonomonas capnocytophagoides</name>
    <dbReference type="NCBI Taxonomy" id="45254"/>
    <lineage>
        <taxon>Bacteria</taxon>
        <taxon>Pseudomonadati</taxon>
        <taxon>Bacteroidota</taxon>
        <taxon>Bacteroidia</taxon>
        <taxon>Bacteroidales</taxon>
        <taxon>Dysgonomonadaceae</taxon>
        <taxon>Dysgonomonas</taxon>
    </lineage>
</organism>
<reference evidence="1 2" key="1">
    <citation type="submission" date="2019-03" db="EMBL/GenBank/DDBJ databases">
        <title>San Antonio Military Medical Center submission to MRSN (WRAIR), pending publication.</title>
        <authorList>
            <person name="Blyth D.M."/>
            <person name="Mccarthy S.L."/>
            <person name="Schall S.E."/>
            <person name="Stam J.A."/>
            <person name="Ong A.C."/>
            <person name="Mcgann P.T."/>
        </authorList>
    </citation>
    <scope>NUCLEOTIDE SEQUENCE [LARGE SCALE GENOMIC DNA]</scope>
    <source>
        <strain evidence="1 2">MRSN571793</strain>
    </source>
</reference>
<accession>A0A4Y8L6K2</accession>
<dbReference type="OrthoDB" id="9937460at2"/>
<evidence type="ECO:0000313" key="1">
    <source>
        <dbReference type="EMBL" id="TFD96690.1"/>
    </source>
</evidence>
<name>A0A4Y8L6K2_9BACT</name>
<dbReference type="Proteomes" id="UP000297861">
    <property type="component" value="Unassembled WGS sequence"/>
</dbReference>
<proteinExistence type="predicted"/>